<reference evidence="1" key="1">
    <citation type="journal article" date="2023" name="DNA Res.">
        <title>Chromosome-level genome assembly of Phrynocephalus forsythii using third-generation DNA sequencing and Hi-C analysis.</title>
        <authorList>
            <person name="Qi Y."/>
            <person name="Zhao W."/>
            <person name="Zhao Y."/>
            <person name="Niu C."/>
            <person name="Cao S."/>
            <person name="Zhang Y."/>
        </authorList>
    </citation>
    <scope>NUCLEOTIDE SEQUENCE</scope>
    <source>
        <tissue evidence="1">Muscle</tissue>
    </source>
</reference>
<protein>
    <recommendedName>
        <fullName evidence="3">Transposase</fullName>
    </recommendedName>
</protein>
<comment type="caution">
    <text evidence="1">The sequence shown here is derived from an EMBL/GenBank/DDBJ whole genome shotgun (WGS) entry which is preliminary data.</text>
</comment>
<dbReference type="PANTHER" id="PTHR46060:SF1">
    <property type="entry name" value="MARINER MOS1 TRANSPOSASE-LIKE PROTEIN"/>
    <property type="match status" value="1"/>
</dbReference>
<dbReference type="InterPro" id="IPR052709">
    <property type="entry name" value="Transposase-MT_Hybrid"/>
</dbReference>
<dbReference type="AlphaFoldDB" id="A0A9Q0XJ96"/>
<evidence type="ECO:0008006" key="3">
    <source>
        <dbReference type="Google" id="ProtNLM"/>
    </source>
</evidence>
<dbReference type="OrthoDB" id="616263at2759"/>
<dbReference type="Proteomes" id="UP001142489">
    <property type="component" value="Unassembled WGS sequence"/>
</dbReference>
<dbReference type="GO" id="GO:0003676">
    <property type="term" value="F:nucleic acid binding"/>
    <property type="evidence" value="ECO:0007669"/>
    <property type="project" value="InterPro"/>
</dbReference>
<name>A0A9Q0XJ96_9SAUR</name>
<organism evidence="1 2">
    <name type="scientific">Phrynocephalus forsythii</name>
    <dbReference type="NCBI Taxonomy" id="171643"/>
    <lineage>
        <taxon>Eukaryota</taxon>
        <taxon>Metazoa</taxon>
        <taxon>Chordata</taxon>
        <taxon>Craniata</taxon>
        <taxon>Vertebrata</taxon>
        <taxon>Euteleostomi</taxon>
        <taxon>Lepidosauria</taxon>
        <taxon>Squamata</taxon>
        <taxon>Bifurcata</taxon>
        <taxon>Unidentata</taxon>
        <taxon>Episquamata</taxon>
        <taxon>Toxicofera</taxon>
        <taxon>Iguania</taxon>
        <taxon>Acrodonta</taxon>
        <taxon>Agamidae</taxon>
        <taxon>Agaminae</taxon>
        <taxon>Phrynocephalus</taxon>
    </lineage>
</organism>
<dbReference type="Pfam" id="PF01359">
    <property type="entry name" value="Transposase_1"/>
    <property type="match status" value="1"/>
</dbReference>
<dbReference type="InterPro" id="IPR036397">
    <property type="entry name" value="RNaseH_sf"/>
</dbReference>
<gene>
    <name evidence="1" type="ORF">JRQ81_002010</name>
</gene>
<keyword evidence="2" id="KW-1185">Reference proteome</keyword>
<evidence type="ECO:0000313" key="2">
    <source>
        <dbReference type="Proteomes" id="UP001142489"/>
    </source>
</evidence>
<dbReference type="EMBL" id="JAPFRF010000011">
    <property type="protein sequence ID" value="KAJ7315848.1"/>
    <property type="molecule type" value="Genomic_DNA"/>
</dbReference>
<dbReference type="InterPro" id="IPR001888">
    <property type="entry name" value="Transposase_1"/>
</dbReference>
<sequence length="205" mass="23442">MVKKVEAVILDDRRSTMERVMAETGLSYGTAWRIIHEELHMNKVSACWVPCLLTPLQKQTHHDFSQQNLTLLEQNFCLFHPETKEISKEWKHPSFPPPMKAKVQKSARKVMLSIFWDNCGVILTNYLPKGETLNSDYYCNLLQKLHDALKQKHCGMISKGVCLLADNAPVHMAQASVVTAHCLGYELLQHPPYSPDEETTLWLAI</sequence>
<accession>A0A9Q0XJ96</accession>
<dbReference type="PANTHER" id="PTHR46060">
    <property type="entry name" value="MARINER MOS1 TRANSPOSASE-LIKE PROTEIN"/>
    <property type="match status" value="1"/>
</dbReference>
<evidence type="ECO:0000313" key="1">
    <source>
        <dbReference type="EMBL" id="KAJ7315848.1"/>
    </source>
</evidence>
<proteinExistence type="predicted"/>
<dbReference type="Gene3D" id="3.30.420.10">
    <property type="entry name" value="Ribonuclease H-like superfamily/Ribonuclease H"/>
    <property type="match status" value="1"/>
</dbReference>